<feature type="coiled-coil region" evidence="1">
    <location>
        <begin position="748"/>
        <end position="775"/>
    </location>
</feature>
<keyword evidence="2" id="KW-1133">Transmembrane helix</keyword>
<dbReference type="RefSeq" id="WP_196607806.1">
    <property type="nucleotide sequence ID" value="NZ_VRYY01000008.1"/>
</dbReference>
<reference evidence="3 4" key="1">
    <citation type="submission" date="2019-08" db="EMBL/GenBank/DDBJ databases">
        <authorList>
            <person name="Luo N."/>
        </authorList>
    </citation>
    <scope>NUCLEOTIDE SEQUENCE [LARGE SCALE GENOMIC DNA]</scope>
    <source>
        <strain evidence="3 4">NCIMB 9442</strain>
    </source>
</reference>
<organism evidence="3 4">
    <name type="scientific">Nitratidesulfovibrio oxamicus</name>
    <dbReference type="NCBI Taxonomy" id="32016"/>
    <lineage>
        <taxon>Bacteria</taxon>
        <taxon>Pseudomonadati</taxon>
        <taxon>Thermodesulfobacteriota</taxon>
        <taxon>Desulfovibrionia</taxon>
        <taxon>Desulfovibrionales</taxon>
        <taxon>Desulfovibrionaceae</taxon>
        <taxon>Nitratidesulfovibrio</taxon>
    </lineage>
</organism>
<evidence type="ECO:0000313" key="3">
    <source>
        <dbReference type="EMBL" id="MBG3875519.1"/>
    </source>
</evidence>
<sequence length="874" mass="99987">MPQLQSLLRRLPEFRESRMSAAGLALWLNWQGDINPAVPQTLQDYGGMTIAAERDQSLWFFFSADVFLALARLEIWGKFNPLPVAGQVLPARLLLGIKREISLSLENVLTTQELIAPQEFQVWVHPRAREMGTGVPGLSFEKAAALRGMVPAEWTMLRADSRLPYQSTTGWYSVLRPLGNPLDKGFQAGWRSMFGEIEEILKRHKFKYILHESFLIFPLENLRLYRQWCRDLLQRVREVKEQRPDAYWPCVSAIVDRKGLNFNNELPRKVALDWDQLVPDYPHTSFRNAYLLGEGFTIHEVRFSVEHSSMDDWCNVGLADDGQEAGALPVVVSTRAVAGNNPCCFYCGMRNHEVTACPTRKLDTLTPSVWRDVALLDFETLNQGFQIIDAQLAGDIGEGVAVLLASEGAEGIMTRAMFDIGSAGQHRMVRRMWLARGKEYPKGLDELAPKDDNPVWGVLESIRHGEPVALERELAQIQIKNPRDYRNRTMLGYVALERGDHLRAASLWKEAETLAPTALQQGWHIFLQARLHEVQGKYQPATQLYRQVVRLCPQWSDAEYRQAVCHVKMGFVEQATAQLLALIAQDPNVFNRVLLDPELERGHLHLLTALHVPWSEAENRVEEEKQGLARLRAELGTWFSEEHPFAVQTDVRVTNLVRMAEIRNFVPFQTVINGRSQLEKDMQLRIGREAKDLKTRFNGFMARLMHIRDEAAWFPFPRILVEFNKNFNMCGASLNWALKTNLQVAETFKRAHAVAEAEEDRLKDLESRLKFLRMVRDSTLFMLLFWRSFLWMEIVGLLLILVAAPLALFYGERAGATWASGLISTQKWQLQKGLILILSVVALGLAALRTTLVFEKKKDKLFNEAREKRKKKKK</sequence>
<dbReference type="InterPro" id="IPR011990">
    <property type="entry name" value="TPR-like_helical_dom_sf"/>
</dbReference>
<evidence type="ECO:0000313" key="4">
    <source>
        <dbReference type="Proteomes" id="UP001194469"/>
    </source>
</evidence>
<proteinExistence type="predicted"/>
<gene>
    <name evidence="3" type="ORF">FVW20_00380</name>
</gene>
<evidence type="ECO:0000256" key="1">
    <source>
        <dbReference type="SAM" id="Coils"/>
    </source>
</evidence>
<feature type="transmembrane region" description="Helical" evidence="2">
    <location>
        <begin position="830"/>
        <end position="848"/>
    </location>
</feature>
<keyword evidence="1" id="KW-0175">Coiled coil</keyword>
<comment type="caution">
    <text evidence="3">The sequence shown here is derived from an EMBL/GenBank/DDBJ whole genome shotgun (WGS) entry which is preliminary data.</text>
</comment>
<keyword evidence="2" id="KW-0472">Membrane</keyword>
<dbReference type="EMBL" id="VRYY01000008">
    <property type="protein sequence ID" value="MBG3875519.1"/>
    <property type="molecule type" value="Genomic_DNA"/>
</dbReference>
<evidence type="ECO:0000256" key="2">
    <source>
        <dbReference type="SAM" id="Phobius"/>
    </source>
</evidence>
<feature type="transmembrane region" description="Helical" evidence="2">
    <location>
        <begin position="780"/>
        <end position="810"/>
    </location>
</feature>
<keyword evidence="2" id="KW-0812">Transmembrane</keyword>
<keyword evidence="4" id="KW-1185">Reference proteome</keyword>
<name>A0ABS0IZF3_9BACT</name>
<dbReference type="Gene3D" id="1.25.40.10">
    <property type="entry name" value="Tetratricopeptide repeat domain"/>
    <property type="match status" value="1"/>
</dbReference>
<dbReference type="Proteomes" id="UP001194469">
    <property type="component" value="Unassembled WGS sequence"/>
</dbReference>
<protein>
    <submittedName>
        <fullName evidence="3">Tetratricopeptide repeat protein</fullName>
    </submittedName>
</protein>
<dbReference type="SUPFAM" id="SSF48452">
    <property type="entry name" value="TPR-like"/>
    <property type="match status" value="1"/>
</dbReference>
<accession>A0ABS0IZF3</accession>